<dbReference type="SUPFAM" id="SSF55729">
    <property type="entry name" value="Acyl-CoA N-acyltransferases (Nat)"/>
    <property type="match status" value="1"/>
</dbReference>
<reference evidence="3" key="1">
    <citation type="submission" date="2016-04" db="EMBL/GenBank/DDBJ databases">
        <authorList>
            <person name="Guldener U."/>
            <person name="Guldener U."/>
        </authorList>
    </citation>
    <scope>NUCLEOTIDE SEQUENCE [LARGE SCALE GENOMIC DNA]</scope>
    <source>
        <strain evidence="3">UB2112</strain>
    </source>
</reference>
<gene>
    <name evidence="2" type="ORF">UBRO_08454</name>
</gene>
<dbReference type="OrthoDB" id="2896281at2759"/>
<sequence>MTEEYIIKPVPPSDALAMATIQYDSFNDANNTTVNEISQLIEAEVAGSQSTLSSVPTREERIKKTMEQQRELFDRARAYTLIGIYSRSSPSPSSSASSASGRKLVGFAVWRRITSSTPPDSIETDKKEQLEPTLLNRFFAQMNRTRELTMRGKTYWFLKLLVIAPQYQRQGHGTKLLRYGLHRAQTEQVDAYLESSPMGKTTYLKAGFRILGFDRLQQKNAKRGYVEWPFMIYEQPSTQV</sequence>
<dbReference type="PANTHER" id="PTHR42791:SF16">
    <property type="entry name" value="N-ACETYLTRANSFERASE DOMAIN-CONTAINING PROTEIN"/>
    <property type="match status" value="1"/>
</dbReference>
<dbReference type="InterPro" id="IPR000182">
    <property type="entry name" value="GNAT_dom"/>
</dbReference>
<accession>A0A1K0G6E0</accession>
<evidence type="ECO:0000313" key="2">
    <source>
        <dbReference type="EMBL" id="SAM83134.1"/>
    </source>
</evidence>
<proteinExistence type="predicted"/>
<protein>
    <recommendedName>
        <fullName evidence="1">N-acetyltransferase domain-containing protein</fullName>
    </recommendedName>
</protein>
<dbReference type="Pfam" id="PF13673">
    <property type="entry name" value="Acetyltransf_10"/>
    <property type="match status" value="1"/>
</dbReference>
<dbReference type="InterPro" id="IPR016181">
    <property type="entry name" value="Acyl_CoA_acyltransferase"/>
</dbReference>
<dbReference type="EMBL" id="LT558125">
    <property type="protein sequence ID" value="SAM83134.1"/>
    <property type="molecule type" value="Genomic_DNA"/>
</dbReference>
<evidence type="ECO:0000313" key="3">
    <source>
        <dbReference type="Proteomes" id="UP000179920"/>
    </source>
</evidence>
<dbReference type="GO" id="GO:0016747">
    <property type="term" value="F:acyltransferase activity, transferring groups other than amino-acyl groups"/>
    <property type="evidence" value="ECO:0007669"/>
    <property type="project" value="InterPro"/>
</dbReference>
<dbReference type="PROSITE" id="PS51186">
    <property type="entry name" value="GNAT"/>
    <property type="match status" value="1"/>
</dbReference>
<evidence type="ECO:0000259" key="1">
    <source>
        <dbReference type="PROSITE" id="PS51186"/>
    </source>
</evidence>
<feature type="domain" description="N-acetyltransferase" evidence="1">
    <location>
        <begin position="50"/>
        <end position="232"/>
    </location>
</feature>
<dbReference type="CDD" id="cd04301">
    <property type="entry name" value="NAT_SF"/>
    <property type="match status" value="1"/>
</dbReference>
<name>A0A1K0G6E0_9BASI</name>
<dbReference type="InterPro" id="IPR052523">
    <property type="entry name" value="Trichothecene_AcTrans"/>
</dbReference>
<organism evidence="2 3">
    <name type="scientific">Ustilago bromivora</name>
    <dbReference type="NCBI Taxonomy" id="307758"/>
    <lineage>
        <taxon>Eukaryota</taxon>
        <taxon>Fungi</taxon>
        <taxon>Dikarya</taxon>
        <taxon>Basidiomycota</taxon>
        <taxon>Ustilaginomycotina</taxon>
        <taxon>Ustilaginomycetes</taxon>
        <taxon>Ustilaginales</taxon>
        <taxon>Ustilaginaceae</taxon>
        <taxon>Ustilago</taxon>
    </lineage>
</organism>
<dbReference type="Proteomes" id="UP000179920">
    <property type="component" value="Chromosome IX"/>
</dbReference>
<dbReference type="Gene3D" id="3.40.630.30">
    <property type="match status" value="1"/>
</dbReference>
<dbReference type="AlphaFoldDB" id="A0A1K0G6E0"/>
<dbReference type="PANTHER" id="PTHR42791">
    <property type="entry name" value="GNAT FAMILY ACETYLTRANSFERASE"/>
    <property type="match status" value="1"/>
</dbReference>